<dbReference type="InParanoid" id="A0A0M8K9I0"/>
<evidence type="ECO:0000256" key="2">
    <source>
        <dbReference type="ARBA" id="ARBA00005051"/>
    </source>
</evidence>
<accession>A0A0M8K9I0</accession>
<dbReference type="InterPro" id="IPR000550">
    <property type="entry name" value="Hppk"/>
</dbReference>
<keyword evidence="4 10" id="KW-0808">Transferase</keyword>
<keyword evidence="8" id="KW-0289">Folate biosynthesis</keyword>
<dbReference type="PATRIC" id="fig|872965.6.peg.711"/>
<dbReference type="PANTHER" id="PTHR43071">
    <property type="entry name" value="2-AMINO-4-HYDROXY-6-HYDROXYMETHYLDIHYDROPTERIDINE PYROPHOSPHOKINASE"/>
    <property type="match status" value="1"/>
</dbReference>
<dbReference type="EMBL" id="BBZA01000154">
    <property type="protein sequence ID" value="GAP63492.1"/>
    <property type="molecule type" value="Genomic_DNA"/>
</dbReference>
<reference evidence="11 13" key="2">
    <citation type="submission" date="2015-07" db="EMBL/GenBank/DDBJ databases">
        <title>Whole genome sequence of Ardenticatena maritima DSM 23922.</title>
        <authorList>
            <person name="Hemp J."/>
            <person name="Ward L.M."/>
            <person name="Pace L.A."/>
            <person name="Fischer W.W."/>
        </authorList>
    </citation>
    <scope>NUCLEOTIDE SEQUENCE [LARGE SCALE GENOMIC DNA]</scope>
    <source>
        <strain evidence="11 13">110S</strain>
    </source>
</reference>
<keyword evidence="5" id="KW-0547">Nucleotide-binding</keyword>
<evidence type="ECO:0000313" key="12">
    <source>
        <dbReference type="Proteomes" id="UP000037784"/>
    </source>
</evidence>
<evidence type="ECO:0000313" key="11">
    <source>
        <dbReference type="EMBL" id="KPL89539.1"/>
    </source>
</evidence>
<keyword evidence="7" id="KW-0067">ATP-binding</keyword>
<keyword evidence="6 10" id="KW-0418">Kinase</keyword>
<dbReference type="GO" id="GO:0003848">
    <property type="term" value="F:2-amino-4-hydroxy-6-hydroxymethyldihydropteridine diphosphokinase activity"/>
    <property type="evidence" value="ECO:0007669"/>
    <property type="project" value="UniProtKB-EC"/>
</dbReference>
<evidence type="ECO:0000256" key="6">
    <source>
        <dbReference type="ARBA" id="ARBA00022777"/>
    </source>
</evidence>
<evidence type="ECO:0000313" key="13">
    <source>
        <dbReference type="Proteomes" id="UP000050502"/>
    </source>
</evidence>
<name>A0A0M8K9I0_9CHLR</name>
<dbReference type="FunCoup" id="A0A0M8K9I0">
    <property type="interactions" value="346"/>
</dbReference>
<evidence type="ECO:0000256" key="3">
    <source>
        <dbReference type="ARBA" id="ARBA00013253"/>
    </source>
</evidence>
<evidence type="ECO:0000259" key="9">
    <source>
        <dbReference type="PROSITE" id="PS00794"/>
    </source>
</evidence>
<dbReference type="GO" id="GO:0016301">
    <property type="term" value="F:kinase activity"/>
    <property type="evidence" value="ECO:0007669"/>
    <property type="project" value="UniProtKB-KW"/>
</dbReference>
<dbReference type="STRING" id="872965.SE16_03730"/>
<feature type="domain" description="7,8-dihydro-6-hydroxymethylpterin-pyrophosphokinase" evidence="9">
    <location>
        <begin position="90"/>
        <end position="101"/>
    </location>
</feature>
<sequence>MATIYISLGSNQGDLLYNLQRAKEVLQHRQWVVLDVCSPIYVSEPWGKINQPWFLNQVCRAQTELSPRALIRFFRAIEYDMGRRHDEEERWGPRIIDIDLLDYDGRVEKDHIVEVPHPRLHERRFVLVPLNDIAPDWRHPVLGKTAAELLAACPDTSKVHPL</sequence>
<evidence type="ECO:0000256" key="8">
    <source>
        <dbReference type="ARBA" id="ARBA00022909"/>
    </source>
</evidence>
<dbReference type="InterPro" id="IPR035907">
    <property type="entry name" value="Hppk_sf"/>
</dbReference>
<dbReference type="EC" id="2.7.6.3" evidence="3"/>
<protein>
    <recommendedName>
        <fullName evidence="3">2-amino-4-hydroxy-6-hydroxymethyldihydropteridine diphosphokinase</fullName>
        <ecNumber evidence="3">2.7.6.3</ecNumber>
    </recommendedName>
</protein>
<dbReference type="UniPathway" id="UPA00077">
    <property type="reaction ID" value="UER00155"/>
</dbReference>
<dbReference type="Proteomes" id="UP000050502">
    <property type="component" value="Unassembled WGS sequence"/>
</dbReference>
<dbReference type="GO" id="GO:0046654">
    <property type="term" value="P:tetrahydrofolate biosynthetic process"/>
    <property type="evidence" value="ECO:0007669"/>
    <property type="project" value="UniProtKB-UniPathway"/>
</dbReference>
<dbReference type="OrthoDB" id="9808041at2"/>
<gene>
    <name evidence="10" type="primary">folK</name>
    <name evidence="10" type="ORF">ARMA_1915</name>
    <name evidence="11" type="ORF">SE16_03730</name>
</gene>
<dbReference type="PROSITE" id="PS00794">
    <property type="entry name" value="HPPK"/>
    <property type="match status" value="1"/>
</dbReference>
<evidence type="ECO:0000256" key="7">
    <source>
        <dbReference type="ARBA" id="ARBA00022840"/>
    </source>
</evidence>
<dbReference type="RefSeq" id="WP_054493320.1">
    <property type="nucleotide sequence ID" value="NZ_BBZA01000154.1"/>
</dbReference>
<reference evidence="12" key="3">
    <citation type="submission" date="2015-08" db="EMBL/GenBank/DDBJ databases">
        <title>Draft Genome Sequence of a Heterotrophic Facultative Anaerobic Bacterium Ardenticatena maritima Strain 110S.</title>
        <authorList>
            <person name="Kawaichi S."/>
            <person name="Yoshida T."/>
            <person name="Sako Y."/>
            <person name="Nakamura R."/>
        </authorList>
    </citation>
    <scope>NUCLEOTIDE SEQUENCE [LARGE SCALE GENOMIC DNA]</scope>
    <source>
        <strain evidence="12">110S</strain>
    </source>
</reference>
<evidence type="ECO:0000256" key="5">
    <source>
        <dbReference type="ARBA" id="ARBA00022741"/>
    </source>
</evidence>
<dbReference type="Pfam" id="PF01288">
    <property type="entry name" value="HPPK"/>
    <property type="match status" value="1"/>
</dbReference>
<organism evidence="10 12">
    <name type="scientific">Ardenticatena maritima</name>
    <dbReference type="NCBI Taxonomy" id="872965"/>
    <lineage>
        <taxon>Bacteria</taxon>
        <taxon>Bacillati</taxon>
        <taxon>Chloroflexota</taxon>
        <taxon>Ardenticatenia</taxon>
        <taxon>Ardenticatenales</taxon>
        <taxon>Ardenticatenaceae</taxon>
        <taxon>Ardenticatena</taxon>
    </lineage>
</organism>
<dbReference type="Proteomes" id="UP000037784">
    <property type="component" value="Unassembled WGS sequence"/>
</dbReference>
<dbReference type="GO" id="GO:0005524">
    <property type="term" value="F:ATP binding"/>
    <property type="evidence" value="ECO:0007669"/>
    <property type="project" value="UniProtKB-KW"/>
</dbReference>
<dbReference type="NCBIfam" id="TIGR01498">
    <property type="entry name" value="folK"/>
    <property type="match status" value="1"/>
</dbReference>
<dbReference type="AlphaFoldDB" id="A0A0M8K9I0"/>
<comment type="pathway">
    <text evidence="2">Cofactor biosynthesis; tetrahydrofolate biosynthesis; 2-amino-4-hydroxy-6-hydroxymethyl-7,8-dihydropteridine diphosphate from 7,8-dihydroneopterin triphosphate: step 4/4.</text>
</comment>
<dbReference type="SUPFAM" id="SSF55083">
    <property type="entry name" value="6-hydroxymethyl-7,8-dihydropterin pyrophosphokinase, HPPK"/>
    <property type="match status" value="1"/>
</dbReference>
<proteinExistence type="predicted"/>
<dbReference type="Gene3D" id="3.30.70.560">
    <property type="entry name" value="7,8-Dihydro-6-hydroxymethylpterin-pyrophosphokinase HPPK"/>
    <property type="match status" value="1"/>
</dbReference>
<reference evidence="10 12" key="1">
    <citation type="journal article" date="2015" name="Genome Announc.">
        <title>Draft Genome Sequence of a Heterotrophic Facultative Anaerobic Thermophilic Bacterium, Ardenticatena maritima Strain 110ST.</title>
        <authorList>
            <person name="Kawaichi S."/>
            <person name="Yoshida T."/>
            <person name="Sako Y."/>
            <person name="Nakamura R."/>
        </authorList>
    </citation>
    <scope>NUCLEOTIDE SEQUENCE [LARGE SCALE GENOMIC DNA]</scope>
    <source>
        <strain evidence="10 12">110S</strain>
    </source>
</reference>
<dbReference type="EMBL" id="LGKN01000003">
    <property type="protein sequence ID" value="KPL89539.1"/>
    <property type="molecule type" value="Genomic_DNA"/>
</dbReference>
<comment type="caution">
    <text evidence="10">The sequence shown here is derived from an EMBL/GenBank/DDBJ whole genome shotgun (WGS) entry which is preliminary data.</text>
</comment>
<dbReference type="CDD" id="cd00483">
    <property type="entry name" value="HPPK"/>
    <property type="match status" value="1"/>
</dbReference>
<evidence type="ECO:0000256" key="1">
    <source>
        <dbReference type="ARBA" id="ARBA00000198"/>
    </source>
</evidence>
<keyword evidence="12" id="KW-1185">Reference proteome</keyword>
<dbReference type="GO" id="GO:0046656">
    <property type="term" value="P:folic acid biosynthetic process"/>
    <property type="evidence" value="ECO:0007669"/>
    <property type="project" value="UniProtKB-KW"/>
</dbReference>
<comment type="catalytic activity">
    <reaction evidence="1">
        <text>6-hydroxymethyl-7,8-dihydropterin + ATP = (7,8-dihydropterin-6-yl)methyl diphosphate + AMP + H(+)</text>
        <dbReference type="Rhea" id="RHEA:11412"/>
        <dbReference type="ChEBI" id="CHEBI:15378"/>
        <dbReference type="ChEBI" id="CHEBI:30616"/>
        <dbReference type="ChEBI" id="CHEBI:44841"/>
        <dbReference type="ChEBI" id="CHEBI:72950"/>
        <dbReference type="ChEBI" id="CHEBI:456215"/>
        <dbReference type="EC" id="2.7.6.3"/>
    </reaction>
</comment>
<evidence type="ECO:0000256" key="4">
    <source>
        <dbReference type="ARBA" id="ARBA00022679"/>
    </source>
</evidence>
<dbReference type="PANTHER" id="PTHR43071:SF1">
    <property type="entry name" value="2-AMINO-4-HYDROXY-6-HYDROXYMETHYLDIHYDROPTERIDINE PYROPHOSPHOKINASE"/>
    <property type="match status" value="1"/>
</dbReference>
<evidence type="ECO:0000313" key="10">
    <source>
        <dbReference type="EMBL" id="GAP63492.1"/>
    </source>
</evidence>